<reference evidence="3 4" key="1">
    <citation type="journal article" date="2021" name="MBio">
        <title>A New Model Trypanosomatid, Novymonas esmeraldas: Genomic Perception of Its 'Candidatus Pandoraea novymonadis' Endosymbiont.</title>
        <authorList>
            <person name="Zakharova A."/>
            <person name="Saura A."/>
            <person name="Butenko A."/>
            <person name="Podesvova L."/>
            <person name="Warmusova S."/>
            <person name="Kostygov A.Y."/>
            <person name="Nenarokova A."/>
            <person name="Lukes J."/>
            <person name="Opperdoes F.R."/>
            <person name="Yurchenko V."/>
        </authorList>
    </citation>
    <scope>NUCLEOTIDE SEQUENCE [LARGE SCALE GENOMIC DNA]</scope>
    <source>
        <strain evidence="3 4">E262AT.01</strain>
    </source>
</reference>
<keyword evidence="2" id="KW-1133">Transmembrane helix</keyword>
<feature type="transmembrane region" description="Helical" evidence="2">
    <location>
        <begin position="37"/>
        <end position="57"/>
    </location>
</feature>
<evidence type="ECO:0008006" key="5">
    <source>
        <dbReference type="Google" id="ProtNLM"/>
    </source>
</evidence>
<keyword evidence="2" id="KW-0472">Membrane</keyword>
<proteinExistence type="predicted"/>
<protein>
    <recommendedName>
        <fullName evidence="5">Alkaline phosphatase</fullName>
    </recommendedName>
</protein>
<evidence type="ECO:0000313" key="4">
    <source>
        <dbReference type="Proteomes" id="UP001430356"/>
    </source>
</evidence>
<dbReference type="AlphaFoldDB" id="A0AAW0F2J3"/>
<feature type="region of interest" description="Disordered" evidence="1">
    <location>
        <begin position="1"/>
        <end position="20"/>
    </location>
</feature>
<evidence type="ECO:0000256" key="1">
    <source>
        <dbReference type="SAM" id="MobiDB-lite"/>
    </source>
</evidence>
<sequence>MPSLPKKKVPPPPKEPGTHTNAEVKEALHARALRRTVLITAVVFLLLACLAVMSNAAREAVGDRRTPKMVMIVVKGLSPTSVSRAMKSNKSPFMRLLSISGGQYASIAANYTTTNPLVNLLTGSATAAGDTLNGAGSILKWLKDQSKHVVVAAPGAYWSAGEAGASPCPKIGLLDTECSAQACPAVDANAYCNAARKYITCDDRAQLFNDEILLAFGKTLNHSADALYFQVSSLAEATANKAELAVQELSDVNLLDSVVGRIALALSRRTTVESENWLVLITSDGDNAEKAAPLLAVVYTNGQLVQLNSIAASASTTDVANTIKHWFNGKGTNQASLLGICTGGEKVDNCKSASS</sequence>
<keyword evidence="2" id="KW-0812">Transmembrane</keyword>
<evidence type="ECO:0000256" key="2">
    <source>
        <dbReference type="SAM" id="Phobius"/>
    </source>
</evidence>
<organism evidence="3 4">
    <name type="scientific">Novymonas esmeraldas</name>
    <dbReference type="NCBI Taxonomy" id="1808958"/>
    <lineage>
        <taxon>Eukaryota</taxon>
        <taxon>Discoba</taxon>
        <taxon>Euglenozoa</taxon>
        <taxon>Kinetoplastea</taxon>
        <taxon>Metakinetoplastina</taxon>
        <taxon>Trypanosomatida</taxon>
        <taxon>Trypanosomatidae</taxon>
        <taxon>Novymonas</taxon>
    </lineage>
</organism>
<evidence type="ECO:0000313" key="3">
    <source>
        <dbReference type="EMBL" id="KAK7200785.1"/>
    </source>
</evidence>
<accession>A0AAW0F2J3</accession>
<dbReference type="Proteomes" id="UP001430356">
    <property type="component" value="Unassembled WGS sequence"/>
</dbReference>
<keyword evidence="4" id="KW-1185">Reference proteome</keyword>
<dbReference type="EMBL" id="JAECZO010000008">
    <property type="protein sequence ID" value="KAK7200785.1"/>
    <property type="molecule type" value="Genomic_DNA"/>
</dbReference>
<name>A0AAW0F2J3_9TRYP</name>
<comment type="caution">
    <text evidence="3">The sequence shown here is derived from an EMBL/GenBank/DDBJ whole genome shotgun (WGS) entry which is preliminary data.</text>
</comment>
<gene>
    <name evidence="3" type="ORF">NESM_000136800</name>
</gene>